<dbReference type="PANTHER" id="PTHR43048:SF5">
    <property type="entry name" value="BLR5325 PROTEIN"/>
    <property type="match status" value="1"/>
</dbReference>
<dbReference type="InterPro" id="IPR029068">
    <property type="entry name" value="Glyas_Bleomycin-R_OHBP_Dase"/>
</dbReference>
<dbReference type="CDD" id="cd08353">
    <property type="entry name" value="VOC_like"/>
    <property type="match status" value="1"/>
</dbReference>
<dbReference type="GO" id="GO:0004493">
    <property type="term" value="F:methylmalonyl-CoA epimerase activity"/>
    <property type="evidence" value="ECO:0007669"/>
    <property type="project" value="TreeGrafter"/>
</dbReference>
<dbReference type="GO" id="GO:0046491">
    <property type="term" value="P:L-methylmalonyl-CoA metabolic process"/>
    <property type="evidence" value="ECO:0007669"/>
    <property type="project" value="TreeGrafter"/>
</dbReference>
<evidence type="ECO:0000313" key="3">
    <source>
        <dbReference type="Proteomes" id="UP000182130"/>
    </source>
</evidence>
<dbReference type="AlphaFoldDB" id="A0A1G8V6A9"/>
<keyword evidence="2" id="KW-0223">Dioxygenase</keyword>
<dbReference type="Pfam" id="PF13669">
    <property type="entry name" value="Glyoxalase_4"/>
    <property type="match status" value="1"/>
</dbReference>
<dbReference type="InterPro" id="IPR037523">
    <property type="entry name" value="VOC_core"/>
</dbReference>
<proteinExistence type="predicted"/>
<protein>
    <submittedName>
        <fullName evidence="2">Catechol 2,3-dioxygenase</fullName>
    </submittedName>
</protein>
<dbReference type="Proteomes" id="UP000182130">
    <property type="component" value="Unassembled WGS sequence"/>
</dbReference>
<name>A0A1G8V6A9_9MICC</name>
<dbReference type="EMBL" id="FNEI01000013">
    <property type="protein sequence ID" value="SDJ61394.1"/>
    <property type="molecule type" value="Genomic_DNA"/>
</dbReference>
<dbReference type="RefSeq" id="WP_074590313.1">
    <property type="nucleotide sequence ID" value="NZ_FNEI01000013.1"/>
</dbReference>
<gene>
    <name evidence="2" type="ORF">SAMN05216555_11358</name>
</gene>
<sequence length="143" mass="15696">MTAFRMDHVGVTVQDLDRAIAFFKALGFEMEGRQEVGGPWADRVNGLDGTEVDMAMMIPPGGGTKLELARFISPDPVGETDRPVNSFGFSHVCYEVEDVDAVIARARDAGYGLVRELVNYQDVYRLAYIRGPEGLLVEVAQAL</sequence>
<dbReference type="InterPro" id="IPR051785">
    <property type="entry name" value="MMCE/EMCE_epimerase"/>
</dbReference>
<dbReference type="Gene3D" id="3.10.180.10">
    <property type="entry name" value="2,3-Dihydroxybiphenyl 1,2-Dioxygenase, domain 1"/>
    <property type="match status" value="1"/>
</dbReference>
<dbReference type="SUPFAM" id="SSF54593">
    <property type="entry name" value="Glyoxalase/Bleomycin resistance protein/Dihydroxybiphenyl dioxygenase"/>
    <property type="match status" value="1"/>
</dbReference>
<reference evidence="3" key="1">
    <citation type="submission" date="2016-10" db="EMBL/GenBank/DDBJ databases">
        <authorList>
            <person name="Varghese N."/>
            <person name="Submissions S."/>
        </authorList>
    </citation>
    <scope>NUCLEOTIDE SEQUENCE [LARGE SCALE GENOMIC DNA]</scope>
    <source>
        <strain evidence="3">CGMCC 1.10783</strain>
    </source>
</reference>
<dbReference type="PROSITE" id="PS51819">
    <property type="entry name" value="VOC"/>
    <property type="match status" value="1"/>
</dbReference>
<keyword evidence="3" id="KW-1185">Reference proteome</keyword>
<keyword evidence="2" id="KW-0560">Oxidoreductase</keyword>
<keyword evidence="1" id="KW-0479">Metal-binding</keyword>
<dbReference type="STRING" id="1045773.SAMN05216555_11358"/>
<evidence type="ECO:0000313" key="2">
    <source>
        <dbReference type="EMBL" id="SDJ61394.1"/>
    </source>
</evidence>
<dbReference type="GO" id="GO:0051213">
    <property type="term" value="F:dioxygenase activity"/>
    <property type="evidence" value="ECO:0007669"/>
    <property type="project" value="UniProtKB-KW"/>
</dbReference>
<evidence type="ECO:0000256" key="1">
    <source>
        <dbReference type="ARBA" id="ARBA00022723"/>
    </source>
</evidence>
<accession>A0A1G8V6A9</accession>
<organism evidence="2 3">
    <name type="scientific">Arthrobacter cupressi</name>
    <dbReference type="NCBI Taxonomy" id="1045773"/>
    <lineage>
        <taxon>Bacteria</taxon>
        <taxon>Bacillati</taxon>
        <taxon>Actinomycetota</taxon>
        <taxon>Actinomycetes</taxon>
        <taxon>Micrococcales</taxon>
        <taxon>Micrococcaceae</taxon>
        <taxon>Arthrobacter</taxon>
    </lineage>
</organism>
<dbReference type="PANTHER" id="PTHR43048">
    <property type="entry name" value="METHYLMALONYL-COA EPIMERASE"/>
    <property type="match status" value="1"/>
</dbReference>
<dbReference type="GO" id="GO:0046872">
    <property type="term" value="F:metal ion binding"/>
    <property type="evidence" value="ECO:0007669"/>
    <property type="project" value="UniProtKB-KW"/>
</dbReference>
<dbReference type="OrthoDB" id="7187210at2"/>